<proteinExistence type="predicted"/>
<keyword evidence="4 6" id="KW-0472">Membrane</keyword>
<organism evidence="8 9">
    <name type="scientific">Agromyces mediolanus</name>
    <name type="common">Corynebacterium mediolanum</name>
    <dbReference type="NCBI Taxonomy" id="41986"/>
    <lineage>
        <taxon>Bacteria</taxon>
        <taxon>Bacillati</taxon>
        <taxon>Actinomycetota</taxon>
        <taxon>Actinomycetes</taxon>
        <taxon>Micrococcales</taxon>
        <taxon>Microbacteriaceae</taxon>
        <taxon>Agromyces</taxon>
    </lineage>
</organism>
<protein>
    <submittedName>
        <fullName evidence="8">MFS transporter</fullName>
    </submittedName>
</protein>
<feature type="transmembrane region" description="Helical" evidence="6">
    <location>
        <begin position="186"/>
        <end position="208"/>
    </location>
</feature>
<accession>A0A918FB81</accession>
<feature type="transmembrane region" description="Helical" evidence="6">
    <location>
        <begin position="334"/>
        <end position="353"/>
    </location>
</feature>
<dbReference type="EMBL" id="BMRJ01000002">
    <property type="protein sequence ID" value="GGR26875.1"/>
    <property type="molecule type" value="Genomic_DNA"/>
</dbReference>
<keyword evidence="2 6" id="KW-0812">Transmembrane</keyword>
<dbReference type="GO" id="GO:0005886">
    <property type="term" value="C:plasma membrane"/>
    <property type="evidence" value="ECO:0007669"/>
    <property type="project" value="UniProtKB-SubCell"/>
</dbReference>
<feature type="transmembrane region" description="Helical" evidence="6">
    <location>
        <begin position="303"/>
        <end position="322"/>
    </location>
</feature>
<dbReference type="SUPFAM" id="SSF103473">
    <property type="entry name" value="MFS general substrate transporter"/>
    <property type="match status" value="1"/>
</dbReference>
<sequence length="447" mass="47462">MTMSSAPQPAAESRPDAPQPSDTPESLEATAAFVEDAAGNEDPPAPIKGVGRLLGWIIPANLGIFLIWGAVPGILLPRQVELAFGEADKVANLAIVATIGAFCAMIAQPIAGQISDRTRSRFGRRAPWMFLGALAGGLSLVGLAFADSLIGVVIAWTLVQITYNFAQGPLSAVMPDRVPLKRRGTFAALSGIGLMVGALGGQIVGSLFFDSITAGYFTFAAIAIVVLTLFIVFNPDYSSKELPVEPFKLGDFLRTFWVNPIKHPDFFWAFTGRLLLYTGYFAVTGYQLYLLTDYFGVERPQDVIPVLGLISLAGILIATIVSGPLSDKLGRRKIFVFASSVVTGLAFLLPWVWPDVTAWMIMTFISGLGFGMFQAVDTALMSEVLPSAKSFAKDLGVVNIAATLPQTLAPGVAGAIVLAFGFAGLFPVAIVLSVLGAFAVWPIKAVR</sequence>
<evidence type="ECO:0000256" key="1">
    <source>
        <dbReference type="ARBA" id="ARBA00004651"/>
    </source>
</evidence>
<reference evidence="8" key="1">
    <citation type="journal article" date="2014" name="Int. J. Syst. Evol. Microbiol.">
        <title>Complete genome sequence of Corynebacterium casei LMG S-19264T (=DSM 44701T), isolated from a smear-ripened cheese.</title>
        <authorList>
            <consortium name="US DOE Joint Genome Institute (JGI-PGF)"/>
            <person name="Walter F."/>
            <person name="Albersmeier A."/>
            <person name="Kalinowski J."/>
            <person name="Ruckert C."/>
        </authorList>
    </citation>
    <scope>NUCLEOTIDE SEQUENCE</scope>
    <source>
        <strain evidence="8">JCM 3346</strain>
    </source>
</reference>
<keyword evidence="9" id="KW-1185">Reference proteome</keyword>
<dbReference type="Proteomes" id="UP000610303">
    <property type="component" value="Unassembled WGS sequence"/>
</dbReference>
<dbReference type="RefSeq" id="WP_189085268.1">
    <property type="nucleotide sequence ID" value="NZ_BMRJ01000002.1"/>
</dbReference>
<dbReference type="InterPro" id="IPR036259">
    <property type="entry name" value="MFS_trans_sf"/>
</dbReference>
<evidence type="ECO:0000256" key="2">
    <source>
        <dbReference type="ARBA" id="ARBA00022692"/>
    </source>
</evidence>
<evidence type="ECO:0000256" key="3">
    <source>
        <dbReference type="ARBA" id="ARBA00022989"/>
    </source>
</evidence>
<dbReference type="InterPro" id="IPR005829">
    <property type="entry name" value="Sugar_transporter_CS"/>
</dbReference>
<dbReference type="InterPro" id="IPR020846">
    <property type="entry name" value="MFS_dom"/>
</dbReference>
<evidence type="ECO:0000256" key="5">
    <source>
        <dbReference type="SAM" id="MobiDB-lite"/>
    </source>
</evidence>
<reference evidence="8" key="2">
    <citation type="submission" date="2020-09" db="EMBL/GenBank/DDBJ databases">
        <authorList>
            <person name="Sun Q."/>
            <person name="Ohkuma M."/>
        </authorList>
    </citation>
    <scope>NUCLEOTIDE SEQUENCE</scope>
    <source>
        <strain evidence="8">JCM 3346</strain>
    </source>
</reference>
<feature type="transmembrane region" description="Helical" evidence="6">
    <location>
        <begin position="53"/>
        <end position="70"/>
    </location>
</feature>
<feature type="transmembrane region" description="Helical" evidence="6">
    <location>
        <begin position="391"/>
        <end position="409"/>
    </location>
</feature>
<evidence type="ECO:0000313" key="9">
    <source>
        <dbReference type="Proteomes" id="UP000610303"/>
    </source>
</evidence>
<dbReference type="PROSITE" id="PS00216">
    <property type="entry name" value="SUGAR_TRANSPORT_1"/>
    <property type="match status" value="1"/>
</dbReference>
<comment type="caution">
    <text evidence="8">The sequence shown here is derived from an EMBL/GenBank/DDBJ whole genome shotgun (WGS) entry which is preliminary data.</text>
</comment>
<evidence type="ECO:0000256" key="6">
    <source>
        <dbReference type="SAM" id="Phobius"/>
    </source>
</evidence>
<dbReference type="Gene3D" id="1.20.1250.20">
    <property type="entry name" value="MFS general substrate transporter like domains"/>
    <property type="match status" value="2"/>
</dbReference>
<name>A0A918FB81_AGRME</name>
<feature type="domain" description="Major facilitator superfamily (MFS) profile" evidence="7">
    <location>
        <begin position="47"/>
        <end position="447"/>
    </location>
</feature>
<feature type="transmembrane region" description="Helical" evidence="6">
    <location>
        <begin position="128"/>
        <end position="146"/>
    </location>
</feature>
<keyword evidence="3 6" id="KW-1133">Transmembrane helix</keyword>
<dbReference type="PROSITE" id="PS50850">
    <property type="entry name" value="MFS"/>
    <property type="match status" value="1"/>
</dbReference>
<dbReference type="Pfam" id="PF13347">
    <property type="entry name" value="MFS_2"/>
    <property type="match status" value="1"/>
</dbReference>
<gene>
    <name evidence="8" type="ORF">GCM10010196_20470</name>
</gene>
<evidence type="ECO:0000259" key="7">
    <source>
        <dbReference type="PROSITE" id="PS50850"/>
    </source>
</evidence>
<dbReference type="PANTHER" id="PTHR23528:SF1">
    <property type="entry name" value="MAJOR FACILITATOR SUPERFAMILY (MFS) PROFILE DOMAIN-CONTAINING PROTEIN"/>
    <property type="match status" value="1"/>
</dbReference>
<feature type="transmembrane region" description="Helical" evidence="6">
    <location>
        <begin position="214"/>
        <end position="233"/>
    </location>
</feature>
<feature type="transmembrane region" description="Helical" evidence="6">
    <location>
        <begin position="266"/>
        <end position="283"/>
    </location>
</feature>
<dbReference type="AlphaFoldDB" id="A0A918FB81"/>
<dbReference type="GO" id="GO:0022857">
    <property type="term" value="F:transmembrane transporter activity"/>
    <property type="evidence" value="ECO:0007669"/>
    <property type="project" value="InterPro"/>
</dbReference>
<evidence type="ECO:0000313" key="8">
    <source>
        <dbReference type="EMBL" id="GGR26875.1"/>
    </source>
</evidence>
<comment type="subcellular location">
    <subcellularLocation>
        <location evidence="1">Cell membrane</location>
        <topology evidence="1">Multi-pass membrane protein</topology>
    </subcellularLocation>
</comment>
<dbReference type="PANTHER" id="PTHR23528">
    <property type="match status" value="1"/>
</dbReference>
<feature type="transmembrane region" description="Helical" evidence="6">
    <location>
        <begin position="359"/>
        <end position="379"/>
    </location>
</feature>
<feature type="transmembrane region" description="Helical" evidence="6">
    <location>
        <begin position="415"/>
        <end position="441"/>
    </location>
</feature>
<feature type="transmembrane region" description="Helical" evidence="6">
    <location>
        <begin position="90"/>
        <end position="107"/>
    </location>
</feature>
<evidence type="ECO:0000256" key="4">
    <source>
        <dbReference type="ARBA" id="ARBA00023136"/>
    </source>
</evidence>
<feature type="region of interest" description="Disordered" evidence="5">
    <location>
        <begin position="1"/>
        <end position="30"/>
    </location>
</feature>